<keyword evidence="6" id="KW-1185">Reference proteome</keyword>
<dbReference type="EMBL" id="CP063849">
    <property type="protein sequence ID" value="QOY86682.1"/>
    <property type="molecule type" value="Genomic_DNA"/>
</dbReference>
<dbReference type="Proteomes" id="UP000593892">
    <property type="component" value="Chromosome"/>
</dbReference>
<dbReference type="RefSeq" id="WP_194448351.1">
    <property type="nucleotide sequence ID" value="NZ_CP063849.1"/>
</dbReference>
<evidence type="ECO:0000256" key="4">
    <source>
        <dbReference type="SAM" id="Phobius"/>
    </source>
</evidence>
<feature type="coiled-coil region" evidence="3">
    <location>
        <begin position="114"/>
        <end position="148"/>
    </location>
</feature>
<name>A0A7S7NN40_PALFE</name>
<proteinExistence type="predicted"/>
<protein>
    <submittedName>
        <fullName evidence="5">HlyD family efflux transporter periplasmic adaptor subunit</fullName>
    </submittedName>
</protein>
<organism evidence="5 6">
    <name type="scientific">Paludibaculum fermentans</name>
    <dbReference type="NCBI Taxonomy" id="1473598"/>
    <lineage>
        <taxon>Bacteria</taxon>
        <taxon>Pseudomonadati</taxon>
        <taxon>Acidobacteriota</taxon>
        <taxon>Terriglobia</taxon>
        <taxon>Bryobacterales</taxon>
        <taxon>Bryobacteraceae</taxon>
        <taxon>Paludibaculum</taxon>
    </lineage>
</organism>
<dbReference type="PANTHER" id="PTHR32347">
    <property type="entry name" value="EFFLUX SYSTEM COMPONENT YKNX-RELATED"/>
    <property type="match status" value="1"/>
</dbReference>
<keyword evidence="4" id="KW-1133">Transmembrane helix</keyword>
<dbReference type="Gene3D" id="2.40.420.20">
    <property type="match status" value="1"/>
</dbReference>
<dbReference type="KEGG" id="pfer:IRI77_28420"/>
<dbReference type="Gene3D" id="1.10.287.470">
    <property type="entry name" value="Helix hairpin bin"/>
    <property type="match status" value="1"/>
</dbReference>
<dbReference type="Gene3D" id="2.40.30.170">
    <property type="match status" value="1"/>
</dbReference>
<evidence type="ECO:0000313" key="6">
    <source>
        <dbReference type="Proteomes" id="UP000593892"/>
    </source>
</evidence>
<dbReference type="PANTHER" id="PTHR32347:SF23">
    <property type="entry name" value="BLL5650 PROTEIN"/>
    <property type="match status" value="1"/>
</dbReference>
<keyword evidence="4" id="KW-0812">Transmembrane</keyword>
<comment type="subcellular location">
    <subcellularLocation>
        <location evidence="1">Cell envelope</location>
    </subcellularLocation>
</comment>
<gene>
    <name evidence="5" type="ORF">IRI77_28420</name>
</gene>
<dbReference type="Gene3D" id="2.40.50.100">
    <property type="match status" value="1"/>
</dbReference>
<evidence type="ECO:0000256" key="1">
    <source>
        <dbReference type="ARBA" id="ARBA00004196"/>
    </source>
</evidence>
<sequence length="417" mass="45213">MDVPREGAKRKKIIRRAIIVTVIVAAIPLITYGLSRLKPAAPSVEGGTLWTDTVKRGPMIRQVRGLGTLVPEDTLLIPAINEGRVQKIVLRPGALVKADTVILVLANPELELAAEDLKWQVKAAEATMRDLEVKLETAKLDLRSAVARVESEFVQAKLKAERDDALGKEGLTPDLTIRLSRAAADEAGKRFDIDKKRLEISGASAEAQIAAQQVNIEKLRAAYVLKKQQVDGLRVVAGFPGVLQQMAVEEGQRVAPGTILAKVVQPTHLKAEIKIPETQAKDITIGQLAQVDTHNGVIQAKVSRIDPAAINGNVTVDLRLEGDLPLGARPDLSVDGTVELERLSDVLYVMRPVFGQPNSVIGLFKVTPDGKEASRVQVRIGRVSVQTVEVLDGLKVGDRVVLSDMAAWDGHDRLRLN</sequence>
<keyword evidence="4" id="KW-0472">Membrane</keyword>
<reference evidence="5 6" key="1">
    <citation type="submission" date="2020-10" db="EMBL/GenBank/DDBJ databases">
        <title>Complete genome sequence of Paludibaculum fermentans P105T, a facultatively anaerobic acidobacterium capable of dissimilatory Fe(III) reduction.</title>
        <authorList>
            <person name="Dedysh S.N."/>
            <person name="Beletsky A.V."/>
            <person name="Kulichevskaya I.S."/>
            <person name="Mardanov A.V."/>
            <person name="Ravin N.V."/>
        </authorList>
    </citation>
    <scope>NUCLEOTIDE SEQUENCE [LARGE SCALE GENOMIC DNA]</scope>
    <source>
        <strain evidence="5 6">P105</strain>
    </source>
</reference>
<dbReference type="InterPro" id="IPR050465">
    <property type="entry name" value="UPF0194_transport"/>
</dbReference>
<dbReference type="AlphaFoldDB" id="A0A7S7NN40"/>
<keyword evidence="2 3" id="KW-0175">Coiled coil</keyword>
<accession>A0A7S7NN40</accession>
<evidence type="ECO:0000256" key="3">
    <source>
        <dbReference type="SAM" id="Coils"/>
    </source>
</evidence>
<evidence type="ECO:0000313" key="5">
    <source>
        <dbReference type="EMBL" id="QOY86682.1"/>
    </source>
</evidence>
<feature type="transmembrane region" description="Helical" evidence="4">
    <location>
        <begin position="13"/>
        <end position="34"/>
    </location>
</feature>
<evidence type="ECO:0000256" key="2">
    <source>
        <dbReference type="ARBA" id="ARBA00023054"/>
    </source>
</evidence>
<dbReference type="GO" id="GO:0030313">
    <property type="term" value="C:cell envelope"/>
    <property type="evidence" value="ECO:0007669"/>
    <property type="project" value="UniProtKB-SubCell"/>
</dbReference>